<name>A0AAW9Q691_9CYAN</name>
<dbReference type="SUPFAM" id="SSF103359">
    <property type="entry name" value="Suppressor of Fused, N-terminal domain"/>
    <property type="match status" value="1"/>
</dbReference>
<feature type="domain" description="Suppressor of fused-like" evidence="1">
    <location>
        <begin position="50"/>
        <end position="131"/>
    </location>
</feature>
<dbReference type="InterPro" id="IPR020941">
    <property type="entry name" value="SUFU-like_domain"/>
</dbReference>
<comment type="caution">
    <text evidence="2">The sequence shown here is derived from an EMBL/GenBank/DDBJ whole genome shotgun (WGS) entry which is preliminary data.</text>
</comment>
<evidence type="ECO:0000259" key="1">
    <source>
        <dbReference type="Pfam" id="PF05076"/>
    </source>
</evidence>
<dbReference type="AlphaFoldDB" id="A0AAW9Q691"/>
<dbReference type="InterPro" id="IPR037181">
    <property type="entry name" value="SUFU_N"/>
</dbReference>
<dbReference type="Proteomes" id="UP001333818">
    <property type="component" value="Unassembled WGS sequence"/>
</dbReference>
<evidence type="ECO:0000313" key="3">
    <source>
        <dbReference type="Proteomes" id="UP001333818"/>
    </source>
</evidence>
<organism evidence="2 3">
    <name type="scientific">Tumidithrix elongata BACA0141</name>
    <dbReference type="NCBI Taxonomy" id="2716417"/>
    <lineage>
        <taxon>Bacteria</taxon>
        <taxon>Bacillati</taxon>
        <taxon>Cyanobacteriota</taxon>
        <taxon>Cyanophyceae</taxon>
        <taxon>Pseudanabaenales</taxon>
        <taxon>Pseudanabaenaceae</taxon>
        <taxon>Tumidithrix</taxon>
        <taxon>Tumidithrix elongata</taxon>
    </lineage>
</organism>
<dbReference type="RefSeq" id="WP_330485895.1">
    <property type="nucleotide sequence ID" value="NZ_JAZBJZ010000134.1"/>
</dbReference>
<dbReference type="Pfam" id="PF05076">
    <property type="entry name" value="SUFU"/>
    <property type="match status" value="1"/>
</dbReference>
<dbReference type="EMBL" id="JAZBJZ010000134">
    <property type="protein sequence ID" value="MEE3719459.1"/>
    <property type="molecule type" value="Genomic_DNA"/>
</dbReference>
<proteinExistence type="predicted"/>
<reference evidence="2" key="1">
    <citation type="submission" date="2024-01" db="EMBL/GenBank/DDBJ databases">
        <title>Bank of Algae and Cyanobacteria of the Azores (BACA) strain genomes.</title>
        <authorList>
            <person name="Luz R."/>
            <person name="Cordeiro R."/>
            <person name="Fonseca A."/>
            <person name="Goncalves V."/>
        </authorList>
    </citation>
    <scope>NUCLEOTIDE SEQUENCE</scope>
    <source>
        <strain evidence="2">BACA0141</strain>
    </source>
</reference>
<accession>A0AAW9Q691</accession>
<keyword evidence="3" id="KW-1185">Reference proteome</keyword>
<evidence type="ECO:0000313" key="2">
    <source>
        <dbReference type="EMBL" id="MEE3719459.1"/>
    </source>
</evidence>
<protein>
    <submittedName>
        <fullName evidence="2">Suppressor of fused domain protein</fullName>
    </submittedName>
</protein>
<gene>
    <name evidence="2" type="ORF">V2H45_22195</name>
</gene>
<sequence>MSFLEESWVEREEIQYKKIFGLIGKGIYPLSFELFENQFGTESVDPTWLHYGVFVYPPTEKRNSWVYVTSGMSNPWGAEEKMDFSGLGVEFLMETLEEISWGISVLQSLMAYNILLSVGRFGDRELLNYGDRVPLAIQPPIQG</sequence>